<dbReference type="AlphaFoldDB" id="A0A645G1I9"/>
<dbReference type="EMBL" id="VSSQ01068290">
    <property type="protein sequence ID" value="MPN20505.1"/>
    <property type="molecule type" value="Genomic_DNA"/>
</dbReference>
<dbReference type="GO" id="GO:0043937">
    <property type="term" value="P:regulation of sporulation"/>
    <property type="evidence" value="ECO:0007669"/>
    <property type="project" value="InterPro"/>
</dbReference>
<dbReference type="InterPro" id="IPR036638">
    <property type="entry name" value="HLH_DNA-bd_sf"/>
</dbReference>
<dbReference type="Pfam" id="PF09388">
    <property type="entry name" value="SpoOE-like"/>
    <property type="match status" value="1"/>
</dbReference>
<reference evidence="1" key="1">
    <citation type="submission" date="2019-08" db="EMBL/GenBank/DDBJ databases">
        <authorList>
            <person name="Kucharzyk K."/>
            <person name="Murdoch R.W."/>
            <person name="Higgins S."/>
            <person name="Loffler F."/>
        </authorList>
    </citation>
    <scope>NUCLEOTIDE SEQUENCE</scope>
</reference>
<protein>
    <recommendedName>
        <fullName evidence="2">Spo0E like sporulation regulatory protein</fullName>
    </recommendedName>
</protein>
<comment type="caution">
    <text evidence="1">The sequence shown here is derived from an EMBL/GenBank/DDBJ whole genome shotgun (WGS) entry which is preliminary data.</text>
</comment>
<dbReference type="GO" id="GO:0046983">
    <property type="term" value="F:protein dimerization activity"/>
    <property type="evidence" value="ECO:0007669"/>
    <property type="project" value="InterPro"/>
</dbReference>
<accession>A0A645G1I9</accession>
<dbReference type="InterPro" id="IPR018540">
    <property type="entry name" value="Spo0E-like"/>
</dbReference>
<sequence>MTKIDLYKKIEIMRAKLHDLIEQYGIDSDIVLRFSQELDKILCDLENVKKD</sequence>
<dbReference type="Gene3D" id="4.10.280.10">
    <property type="entry name" value="Helix-loop-helix DNA-binding domain"/>
    <property type="match status" value="1"/>
</dbReference>
<name>A0A645G1I9_9ZZZZ</name>
<dbReference type="InterPro" id="IPR037208">
    <property type="entry name" value="Spo0E-like_sf"/>
</dbReference>
<dbReference type="SUPFAM" id="SSF140500">
    <property type="entry name" value="BAS1536-like"/>
    <property type="match status" value="1"/>
</dbReference>
<evidence type="ECO:0000313" key="1">
    <source>
        <dbReference type="EMBL" id="MPN20505.1"/>
    </source>
</evidence>
<gene>
    <name evidence="1" type="ORF">SDC9_167884</name>
</gene>
<organism evidence="1">
    <name type="scientific">bioreactor metagenome</name>
    <dbReference type="NCBI Taxonomy" id="1076179"/>
    <lineage>
        <taxon>unclassified sequences</taxon>
        <taxon>metagenomes</taxon>
        <taxon>ecological metagenomes</taxon>
    </lineage>
</organism>
<evidence type="ECO:0008006" key="2">
    <source>
        <dbReference type="Google" id="ProtNLM"/>
    </source>
</evidence>
<proteinExistence type="predicted"/>